<dbReference type="AlphaFoldDB" id="A0A2W5UPZ9"/>
<proteinExistence type="predicted"/>
<name>A0A2W5UPZ9_9BACT</name>
<evidence type="ECO:0000313" key="2">
    <source>
        <dbReference type="Proteomes" id="UP000249061"/>
    </source>
</evidence>
<accession>A0A2W5UPZ9</accession>
<gene>
    <name evidence="1" type="ORF">DI536_18555</name>
</gene>
<evidence type="ECO:0000313" key="1">
    <source>
        <dbReference type="EMBL" id="PZR11138.1"/>
    </source>
</evidence>
<dbReference type="EMBL" id="QFQP01000015">
    <property type="protein sequence ID" value="PZR11138.1"/>
    <property type="molecule type" value="Genomic_DNA"/>
</dbReference>
<sequence>MTRDHALHVLVQGAIAEVVRALRLEGKPDDSSDVRAAMETPAGALHGVTGHLRTESEGSLEMLVAEAKARITADQMLTLCDARLDLMEKGLEHASIKFTSLEEAARQLSETLRRPSSVASYTVATTQAEAALNRSSFVLVAG</sequence>
<reference evidence="1 2" key="1">
    <citation type="submission" date="2017-08" db="EMBL/GenBank/DDBJ databases">
        <title>Infants hospitalized years apart are colonized by the same room-sourced microbial strains.</title>
        <authorList>
            <person name="Brooks B."/>
            <person name="Olm M.R."/>
            <person name="Firek B.A."/>
            <person name="Baker R."/>
            <person name="Thomas B.C."/>
            <person name="Morowitz M.J."/>
            <person name="Banfield J.F."/>
        </authorList>
    </citation>
    <scope>NUCLEOTIDE SEQUENCE [LARGE SCALE GENOMIC DNA]</scope>
    <source>
        <strain evidence="1">S2_003_000_R2_14</strain>
    </source>
</reference>
<protein>
    <submittedName>
        <fullName evidence="1">Uncharacterized protein</fullName>
    </submittedName>
</protein>
<organism evidence="1 2">
    <name type="scientific">Archangium gephyra</name>
    <dbReference type="NCBI Taxonomy" id="48"/>
    <lineage>
        <taxon>Bacteria</taxon>
        <taxon>Pseudomonadati</taxon>
        <taxon>Myxococcota</taxon>
        <taxon>Myxococcia</taxon>
        <taxon>Myxococcales</taxon>
        <taxon>Cystobacterineae</taxon>
        <taxon>Archangiaceae</taxon>
        <taxon>Archangium</taxon>
    </lineage>
</organism>
<dbReference type="Proteomes" id="UP000249061">
    <property type="component" value="Unassembled WGS sequence"/>
</dbReference>
<comment type="caution">
    <text evidence="1">The sequence shown here is derived from an EMBL/GenBank/DDBJ whole genome shotgun (WGS) entry which is preliminary data.</text>
</comment>